<evidence type="ECO:0000256" key="2">
    <source>
        <dbReference type="SAM" id="Phobius"/>
    </source>
</evidence>
<evidence type="ECO:0000259" key="3">
    <source>
        <dbReference type="Pfam" id="PF13786"/>
    </source>
</evidence>
<keyword evidence="2" id="KW-0472">Membrane</keyword>
<feature type="domain" description="DUF4179" evidence="3">
    <location>
        <begin position="50"/>
        <end position="135"/>
    </location>
</feature>
<dbReference type="STRING" id="1121302.SAMN02745163_01733"/>
<dbReference type="EMBL" id="FQZB01000007">
    <property type="protein sequence ID" value="SHJ30915.1"/>
    <property type="molecule type" value="Genomic_DNA"/>
</dbReference>
<keyword evidence="2" id="KW-1133">Transmembrane helix</keyword>
<organism evidence="4 5">
    <name type="scientific">Clostridium cavendishii DSM 21758</name>
    <dbReference type="NCBI Taxonomy" id="1121302"/>
    <lineage>
        <taxon>Bacteria</taxon>
        <taxon>Bacillati</taxon>
        <taxon>Bacillota</taxon>
        <taxon>Clostridia</taxon>
        <taxon>Eubacteriales</taxon>
        <taxon>Clostridiaceae</taxon>
        <taxon>Clostridium</taxon>
    </lineage>
</organism>
<dbReference type="AlphaFoldDB" id="A0A1M6I913"/>
<dbReference type="Pfam" id="PF13786">
    <property type="entry name" value="DUF4179"/>
    <property type="match status" value="1"/>
</dbReference>
<dbReference type="Proteomes" id="UP000184310">
    <property type="component" value="Unassembled WGS sequence"/>
</dbReference>
<reference evidence="4 5" key="1">
    <citation type="submission" date="2016-11" db="EMBL/GenBank/DDBJ databases">
        <authorList>
            <person name="Jaros S."/>
            <person name="Januszkiewicz K."/>
            <person name="Wedrychowicz H."/>
        </authorList>
    </citation>
    <scope>NUCLEOTIDE SEQUENCE [LARGE SCALE GENOMIC DNA]</scope>
    <source>
        <strain evidence="4 5">DSM 21758</strain>
    </source>
</reference>
<evidence type="ECO:0000256" key="1">
    <source>
        <dbReference type="SAM" id="Coils"/>
    </source>
</evidence>
<dbReference type="InterPro" id="IPR025436">
    <property type="entry name" value="DUF4179"/>
</dbReference>
<keyword evidence="5" id="KW-1185">Reference proteome</keyword>
<feature type="coiled-coil region" evidence="1">
    <location>
        <begin position="8"/>
        <end position="42"/>
    </location>
</feature>
<dbReference type="RefSeq" id="WP_072986268.1">
    <property type="nucleotide sequence ID" value="NZ_FQZB01000007.1"/>
</dbReference>
<keyword evidence="2" id="KW-0812">Transmembrane</keyword>
<sequence length="476" mass="55692">MDRLDKLIKENKNNIEVSEKVHQRLEDTLNIIKNDTNQEEQKIKLEKRKTKINFKKAVLVASITLVTLISVGIKFDVYAKFGDLMKKFEKQGDVPEKVELYTNVIEKSIEDNGYKVNIECIMADSHTIRLFYDIASEKNEKQKPGIWGEKMLINDKNFSEYGWISGEGHDVQDDNKKWSGNMLVLRFEKELPKNFNFKWNINNISKQEGKWNFNINVDGEKIAKETIVKDVNKDGKLQFADFKVNKVEASPVELKVQGEQIINDSTVKILGDRQQNFDWYGIKYIVVDEDNKILPLATGDFCEWWNGGQYKKNYTWSYKVKNKIPNKIKIIPCDKLEIFGNNSHEYDQFDVGEKDIPLYEGKNGGLDIKSIEDKGDFLEVNVKIKGYLRFELLNSLVLIKSDDKNKVYPEESCFSEESRKYINENLDKEEHKLKFYKFDGKSKKYSIRFKAGHKGSYIDKIYRVYEDKFIDVDLNK</sequence>
<feature type="transmembrane region" description="Helical" evidence="2">
    <location>
        <begin position="57"/>
        <end position="75"/>
    </location>
</feature>
<evidence type="ECO:0000313" key="4">
    <source>
        <dbReference type="EMBL" id="SHJ30915.1"/>
    </source>
</evidence>
<accession>A0A1M6I913</accession>
<protein>
    <recommendedName>
        <fullName evidence="3">DUF4179 domain-containing protein</fullName>
    </recommendedName>
</protein>
<gene>
    <name evidence="4" type="ORF">SAMN02745163_01733</name>
</gene>
<dbReference type="Gene3D" id="2.60.40.1630">
    <property type="entry name" value="bacillus anthracis domain"/>
    <property type="match status" value="1"/>
</dbReference>
<proteinExistence type="predicted"/>
<keyword evidence="1" id="KW-0175">Coiled coil</keyword>
<name>A0A1M6I913_9CLOT</name>
<evidence type="ECO:0000313" key="5">
    <source>
        <dbReference type="Proteomes" id="UP000184310"/>
    </source>
</evidence>